<accession>A0A4C1ZTJ4</accession>
<feature type="region of interest" description="Disordered" evidence="1">
    <location>
        <begin position="41"/>
        <end position="71"/>
    </location>
</feature>
<evidence type="ECO:0000313" key="2">
    <source>
        <dbReference type="EMBL" id="GBP90359.1"/>
    </source>
</evidence>
<organism evidence="2 3">
    <name type="scientific">Eumeta variegata</name>
    <name type="common">Bagworm moth</name>
    <name type="synonym">Eumeta japonica</name>
    <dbReference type="NCBI Taxonomy" id="151549"/>
    <lineage>
        <taxon>Eukaryota</taxon>
        <taxon>Metazoa</taxon>
        <taxon>Ecdysozoa</taxon>
        <taxon>Arthropoda</taxon>
        <taxon>Hexapoda</taxon>
        <taxon>Insecta</taxon>
        <taxon>Pterygota</taxon>
        <taxon>Neoptera</taxon>
        <taxon>Endopterygota</taxon>
        <taxon>Lepidoptera</taxon>
        <taxon>Glossata</taxon>
        <taxon>Ditrysia</taxon>
        <taxon>Tineoidea</taxon>
        <taxon>Psychidae</taxon>
        <taxon>Oiketicinae</taxon>
        <taxon>Eumeta</taxon>
    </lineage>
</organism>
<feature type="compositionally biased region" description="Acidic residues" evidence="1">
    <location>
        <begin position="41"/>
        <end position="56"/>
    </location>
</feature>
<dbReference type="Proteomes" id="UP000299102">
    <property type="component" value="Unassembled WGS sequence"/>
</dbReference>
<dbReference type="AlphaFoldDB" id="A0A4C1ZTJ4"/>
<keyword evidence="3" id="KW-1185">Reference proteome</keyword>
<protein>
    <submittedName>
        <fullName evidence="2">Uncharacterized protein</fullName>
    </submittedName>
</protein>
<sequence>MSLPGLYSSPGLLCVSRDTHNDMNIDNRIDDVNSSHFSDETMEIEETDEEEEDDDENTIRSMMGMDSVGEP</sequence>
<proteinExistence type="predicted"/>
<evidence type="ECO:0000256" key="1">
    <source>
        <dbReference type="SAM" id="MobiDB-lite"/>
    </source>
</evidence>
<comment type="caution">
    <text evidence="2">The sequence shown here is derived from an EMBL/GenBank/DDBJ whole genome shotgun (WGS) entry which is preliminary data.</text>
</comment>
<reference evidence="2 3" key="1">
    <citation type="journal article" date="2019" name="Commun. Biol.">
        <title>The bagworm genome reveals a unique fibroin gene that provides high tensile strength.</title>
        <authorList>
            <person name="Kono N."/>
            <person name="Nakamura H."/>
            <person name="Ohtoshi R."/>
            <person name="Tomita M."/>
            <person name="Numata K."/>
            <person name="Arakawa K."/>
        </authorList>
    </citation>
    <scope>NUCLEOTIDE SEQUENCE [LARGE SCALE GENOMIC DNA]</scope>
</reference>
<dbReference type="EMBL" id="BGZK01002077">
    <property type="protein sequence ID" value="GBP90359.1"/>
    <property type="molecule type" value="Genomic_DNA"/>
</dbReference>
<evidence type="ECO:0000313" key="3">
    <source>
        <dbReference type="Proteomes" id="UP000299102"/>
    </source>
</evidence>
<name>A0A4C1ZTJ4_EUMVA</name>
<gene>
    <name evidence="2" type="ORF">EVAR_55053_1</name>
</gene>